<dbReference type="GO" id="GO:0006203">
    <property type="term" value="P:dGTP catabolic process"/>
    <property type="evidence" value="ECO:0007669"/>
    <property type="project" value="TreeGrafter"/>
</dbReference>
<proteinExistence type="predicted"/>
<dbReference type="Proteomes" id="UP000233248">
    <property type="component" value="Unassembled WGS sequence"/>
</dbReference>
<gene>
    <name evidence="1" type="ORF">CP960_00735</name>
</gene>
<reference evidence="1 2" key="1">
    <citation type="submission" date="2017-09" db="EMBL/GenBank/DDBJ databases">
        <title>Genomics of the genus Arcobacter.</title>
        <authorList>
            <person name="Perez-Cataluna A."/>
            <person name="Figueras M.J."/>
            <person name="Salas-Masso N."/>
        </authorList>
    </citation>
    <scope>NUCLEOTIDE SEQUENCE [LARGE SCALE GENOMIC DNA]</scope>
    <source>
        <strain evidence="1 2">DSM 18005</strain>
    </source>
</reference>
<dbReference type="PANTHER" id="PTHR11373:SF4">
    <property type="entry name" value="DEOXYNUCLEOSIDE TRIPHOSPHATE TRIPHOSPHOHYDROLASE SAMHD1"/>
    <property type="match status" value="1"/>
</dbReference>
<dbReference type="InterPro" id="IPR050135">
    <property type="entry name" value="dGTPase-like"/>
</dbReference>
<accession>A0A2N1J6G8</accession>
<organism evidence="1 2">
    <name type="scientific">Malaciobacter halophilus</name>
    <dbReference type="NCBI Taxonomy" id="197482"/>
    <lineage>
        <taxon>Bacteria</taxon>
        <taxon>Pseudomonadati</taxon>
        <taxon>Campylobacterota</taxon>
        <taxon>Epsilonproteobacteria</taxon>
        <taxon>Campylobacterales</taxon>
        <taxon>Arcobacteraceae</taxon>
        <taxon>Malaciobacter</taxon>
    </lineage>
</organism>
<dbReference type="SUPFAM" id="SSF109604">
    <property type="entry name" value="HD-domain/PDEase-like"/>
    <property type="match status" value="1"/>
</dbReference>
<sequence>MEYTKLEDKLLQTKIVNRLQFITQNALAYFSYPSITTKRFIHSLGTMHLSSFMFKNSLLNADKDTKDEFLKQAKAVIKSIIKQNNLDLQIKDLEYFDNKALYQFTIPTKSKSQRAVYTILLQTMRIVGLLHDVGHLPFSHQVEHALKKVYLKIIEKEQHSKILLEKEIEFKKIYEQITNNSTLVLHEAIGKKLLDLLFDFELSKLVKKNSNKDYLKLLKIVAKYILEDRKYNGFDFAVLHKYIDGTVDSDRLDYINRDMLSSGYITGPIDHIRITKQTILVKKHDKFVLSFLDMSLIDIEHMLELRFNLYKKVIYNHGIAKTDAVLESVVQYLSDNYFNSEQKIEKLSHSISMLWKFLDEKEVSKSLDTVSLLDENWLISLFKDEYFKIKNSKSLTRRDQKYLFCFEEVLFGKRVFSSPWKNLNEFYKVLNFTTVERYKFRESFGYITEFRMKKLQKALDNFVNKWEVEKKEAFLTYKIVSFSLGVQKEFSLYDGDELINIDEVSTLRKRLKHSMLNTVPFYIYINKKYLNKEMKEELKSILFNIFSE</sequence>
<evidence type="ECO:0008006" key="3">
    <source>
        <dbReference type="Google" id="ProtNLM"/>
    </source>
</evidence>
<dbReference type="PANTHER" id="PTHR11373">
    <property type="entry name" value="DEOXYNUCLEOSIDE TRIPHOSPHATE TRIPHOSPHOHYDROLASE"/>
    <property type="match status" value="1"/>
</dbReference>
<dbReference type="GO" id="GO:0008832">
    <property type="term" value="F:dGTPase activity"/>
    <property type="evidence" value="ECO:0007669"/>
    <property type="project" value="TreeGrafter"/>
</dbReference>
<dbReference type="AlphaFoldDB" id="A0A2N1J6G8"/>
<comment type="caution">
    <text evidence="1">The sequence shown here is derived from an EMBL/GenBank/DDBJ whole genome shotgun (WGS) entry which is preliminary data.</text>
</comment>
<dbReference type="Gene3D" id="1.10.3210.10">
    <property type="entry name" value="Hypothetical protein af1432"/>
    <property type="match status" value="1"/>
</dbReference>
<dbReference type="EMBL" id="NXIF01000004">
    <property type="protein sequence ID" value="PKI82124.1"/>
    <property type="molecule type" value="Genomic_DNA"/>
</dbReference>
<protein>
    <recommendedName>
        <fullName evidence="3">HD domain-containing protein</fullName>
    </recommendedName>
</protein>
<evidence type="ECO:0000313" key="2">
    <source>
        <dbReference type="Proteomes" id="UP000233248"/>
    </source>
</evidence>
<keyword evidence="2" id="KW-1185">Reference proteome</keyword>
<dbReference type="OrthoDB" id="9803619at2"/>
<name>A0A2N1J6G8_9BACT</name>
<evidence type="ECO:0000313" key="1">
    <source>
        <dbReference type="EMBL" id="PKI82124.1"/>
    </source>
</evidence>